<sequence length="156" mass="17374">MLNTSDKTLRCFCSSLLVDSKWSSKGRRLLTRRAELLPREKTAHERGQTWSQELRGQGGQDIKRAARGHEPLDKGHACPLAGKSSMRSFPAIVLQPGGQISRVQEPWRAICCCSSGTLPGGGDVRPVCREPGYRKSVKEEKCLKERSEHKGGMMKR</sequence>
<dbReference type="Proteomes" id="UP000314294">
    <property type="component" value="Unassembled WGS sequence"/>
</dbReference>
<name>A0A4Z2JEM8_9TELE</name>
<evidence type="ECO:0000313" key="2">
    <source>
        <dbReference type="Proteomes" id="UP000314294"/>
    </source>
</evidence>
<reference evidence="1 2" key="1">
    <citation type="submission" date="2019-03" db="EMBL/GenBank/DDBJ databases">
        <title>First draft genome of Liparis tanakae, snailfish: a comprehensive survey of snailfish specific genes.</title>
        <authorList>
            <person name="Kim W."/>
            <person name="Song I."/>
            <person name="Jeong J.-H."/>
            <person name="Kim D."/>
            <person name="Kim S."/>
            <person name="Ryu S."/>
            <person name="Song J.Y."/>
            <person name="Lee S.K."/>
        </authorList>
    </citation>
    <scope>NUCLEOTIDE SEQUENCE [LARGE SCALE GENOMIC DNA]</scope>
    <source>
        <tissue evidence="1">Muscle</tissue>
    </source>
</reference>
<evidence type="ECO:0000313" key="1">
    <source>
        <dbReference type="EMBL" id="TNN88284.1"/>
    </source>
</evidence>
<keyword evidence="2" id="KW-1185">Reference proteome</keyword>
<gene>
    <name evidence="1" type="ORF">EYF80_001500</name>
</gene>
<organism evidence="1 2">
    <name type="scientific">Liparis tanakae</name>
    <name type="common">Tanaka's snailfish</name>
    <dbReference type="NCBI Taxonomy" id="230148"/>
    <lineage>
        <taxon>Eukaryota</taxon>
        <taxon>Metazoa</taxon>
        <taxon>Chordata</taxon>
        <taxon>Craniata</taxon>
        <taxon>Vertebrata</taxon>
        <taxon>Euteleostomi</taxon>
        <taxon>Actinopterygii</taxon>
        <taxon>Neopterygii</taxon>
        <taxon>Teleostei</taxon>
        <taxon>Neoteleostei</taxon>
        <taxon>Acanthomorphata</taxon>
        <taxon>Eupercaria</taxon>
        <taxon>Perciformes</taxon>
        <taxon>Cottioidei</taxon>
        <taxon>Cottales</taxon>
        <taxon>Liparidae</taxon>
        <taxon>Liparis</taxon>
    </lineage>
</organism>
<dbReference type="EMBL" id="SRLO01000006">
    <property type="protein sequence ID" value="TNN88284.1"/>
    <property type="molecule type" value="Genomic_DNA"/>
</dbReference>
<dbReference type="OrthoDB" id="8693905at2759"/>
<comment type="caution">
    <text evidence="1">The sequence shown here is derived from an EMBL/GenBank/DDBJ whole genome shotgun (WGS) entry which is preliminary data.</text>
</comment>
<dbReference type="AlphaFoldDB" id="A0A4Z2JEM8"/>
<proteinExistence type="predicted"/>
<accession>A0A4Z2JEM8</accession>
<protein>
    <submittedName>
        <fullName evidence="1">Uncharacterized protein</fullName>
    </submittedName>
</protein>